<dbReference type="PROSITE" id="PS51257">
    <property type="entry name" value="PROKAR_LIPOPROTEIN"/>
    <property type="match status" value="1"/>
</dbReference>
<proteinExistence type="predicted"/>
<protein>
    <submittedName>
        <fullName evidence="1">Uncharacterized protein</fullName>
    </submittedName>
</protein>
<dbReference type="RefSeq" id="WP_053225067.1">
    <property type="nucleotide sequence ID" value="NZ_JSVA01000027.1"/>
</dbReference>
<evidence type="ECO:0000313" key="2">
    <source>
        <dbReference type="Proteomes" id="UP000036908"/>
    </source>
</evidence>
<sequence>MKITNKYIGMLLSIGMMLAIVTGCQDPSDFRKVRNEAITNLQRGGMIDFDDIRQKKLLKGDDPNNGVFTALIYDPNNNAASYNVGINVGGTRVQLGDEYTTFPTTLEIKASDIRAATGVDLEFGEAYNITGEVTTDDGTVFGPTSNTITTNGNGETTITGGNTDNELLATGSPQALSFPVTVVCGTVTEPSALAGTWRARETRHSSRVGETLNGNDYQIVAGPGANQFTIVNFYNQGNDFIVTQDPETGDLSAEAQLSYVDDTGRSAYDGAPVSSQIEAVLGPQAARNYGCADLIVLYLYHTRADTGGGALSSIRSEIRLTKQ</sequence>
<keyword evidence="2" id="KW-1185">Reference proteome</keyword>
<dbReference type="OrthoDB" id="1452385at2"/>
<dbReference type="PATRIC" id="fig|1566026.4.peg.1957"/>
<name>A0A0L8AGK7_9BACT</name>
<evidence type="ECO:0000313" key="1">
    <source>
        <dbReference type="EMBL" id="KOF01421.1"/>
    </source>
</evidence>
<dbReference type="Proteomes" id="UP000036908">
    <property type="component" value="Unassembled WGS sequence"/>
</dbReference>
<dbReference type="AlphaFoldDB" id="A0A0L8AGK7"/>
<reference evidence="2" key="1">
    <citation type="submission" date="2014-11" db="EMBL/GenBank/DDBJ databases">
        <title>Genome sequencing of Roseivirga sp. D-25.</title>
        <authorList>
            <person name="Selvaratnam C."/>
            <person name="Thevarajoo S."/>
            <person name="Goh K.M."/>
            <person name="Eee R."/>
            <person name="Chan K.-G."/>
            <person name="Chong C.S."/>
        </authorList>
    </citation>
    <scope>NUCLEOTIDE SEQUENCE [LARGE SCALE GENOMIC DNA]</scope>
    <source>
        <strain evidence="2">D-25</strain>
    </source>
</reference>
<accession>A0A0L8AGK7</accession>
<dbReference type="EMBL" id="JSVA01000027">
    <property type="protein sequence ID" value="KOF01421.1"/>
    <property type="molecule type" value="Genomic_DNA"/>
</dbReference>
<comment type="caution">
    <text evidence="1">The sequence shown here is derived from an EMBL/GenBank/DDBJ whole genome shotgun (WGS) entry which is preliminary data.</text>
</comment>
<organism evidence="1 2">
    <name type="scientific">Roseivirga seohaensis subsp. aquiponti</name>
    <dbReference type="NCBI Taxonomy" id="1566026"/>
    <lineage>
        <taxon>Bacteria</taxon>
        <taxon>Pseudomonadati</taxon>
        <taxon>Bacteroidota</taxon>
        <taxon>Cytophagia</taxon>
        <taxon>Cytophagales</taxon>
        <taxon>Roseivirgaceae</taxon>
        <taxon>Roseivirga</taxon>
    </lineage>
</organism>
<gene>
    <name evidence="1" type="ORF">OB69_17565</name>
</gene>